<comment type="caution">
    <text evidence="2">The sequence shown here is derived from an EMBL/GenBank/DDBJ whole genome shotgun (WGS) entry which is preliminary data.</text>
</comment>
<protein>
    <submittedName>
        <fullName evidence="2">Uncharacterized protein</fullName>
    </submittedName>
</protein>
<name>A0ABQ5SLK6_9CHLO</name>
<evidence type="ECO:0000313" key="3">
    <source>
        <dbReference type="Proteomes" id="UP001165090"/>
    </source>
</evidence>
<dbReference type="EMBL" id="BSDZ01000095">
    <property type="protein sequence ID" value="GLI70795.1"/>
    <property type="molecule type" value="Genomic_DNA"/>
</dbReference>
<proteinExistence type="predicted"/>
<accession>A0ABQ5SLK6</accession>
<gene>
    <name evidence="2" type="ORF">VaNZ11_015668</name>
</gene>
<keyword evidence="3" id="KW-1185">Reference proteome</keyword>
<dbReference type="InterPro" id="IPR014721">
    <property type="entry name" value="Ribsml_uS5_D2-typ_fold_subgr"/>
</dbReference>
<feature type="non-terminal residue" evidence="2">
    <location>
        <position position="1"/>
    </location>
</feature>
<sequence length="164" mass="18078">LQLKVKIVRAIAAREQKQRKRNLTKYIPDVAKAVYSVLERMAERAIEAGGGGRGSSGSALGDKEEVKPEQEATAKRRRLEVHDSRQLLPAVASHELTAATLQARLTEYVERIDTDMALEYQVQQGLAAGVAKEPLYLVPLSARHSHSLELHANNVVVKLLTGYT</sequence>
<evidence type="ECO:0000256" key="1">
    <source>
        <dbReference type="SAM" id="MobiDB-lite"/>
    </source>
</evidence>
<dbReference type="Gene3D" id="3.30.230.10">
    <property type="match status" value="1"/>
</dbReference>
<reference evidence="2 3" key="1">
    <citation type="journal article" date="2023" name="IScience">
        <title>Expanded male sex-determining region conserved during the evolution of homothallism in the green alga Volvox.</title>
        <authorList>
            <person name="Yamamoto K."/>
            <person name="Matsuzaki R."/>
            <person name="Mahakham W."/>
            <person name="Heman W."/>
            <person name="Sekimoto H."/>
            <person name="Kawachi M."/>
            <person name="Minakuchi Y."/>
            <person name="Toyoda A."/>
            <person name="Nozaki H."/>
        </authorList>
    </citation>
    <scope>NUCLEOTIDE SEQUENCE [LARGE SCALE GENOMIC DNA]</scope>
    <source>
        <strain evidence="2 3">NIES-4468</strain>
    </source>
</reference>
<feature type="region of interest" description="Disordered" evidence="1">
    <location>
        <begin position="48"/>
        <end position="79"/>
    </location>
</feature>
<dbReference type="Proteomes" id="UP001165090">
    <property type="component" value="Unassembled WGS sequence"/>
</dbReference>
<evidence type="ECO:0000313" key="2">
    <source>
        <dbReference type="EMBL" id="GLI70795.1"/>
    </source>
</evidence>
<organism evidence="2 3">
    <name type="scientific">Volvox africanus</name>
    <dbReference type="NCBI Taxonomy" id="51714"/>
    <lineage>
        <taxon>Eukaryota</taxon>
        <taxon>Viridiplantae</taxon>
        <taxon>Chlorophyta</taxon>
        <taxon>core chlorophytes</taxon>
        <taxon>Chlorophyceae</taxon>
        <taxon>CS clade</taxon>
        <taxon>Chlamydomonadales</taxon>
        <taxon>Volvocaceae</taxon>
        <taxon>Volvox</taxon>
    </lineage>
</organism>
<feature type="compositionally biased region" description="Basic and acidic residues" evidence="1">
    <location>
        <begin position="61"/>
        <end position="79"/>
    </location>
</feature>